<sequence length="368" mass="40015">MEDLGAFSVVVSSPRLSDLFSVARHCISSLIQFRARPCRASVGDIWGCDASNRRSVDEKAGKLPFNAEANFDGHHPDSKPHSLGSLRFFSLCHIKVGSTMAALPMSHLICPDAPLLSPTEYHFDMDALNFPYYTLSPSPPTSDGSDSPPPLAPHSMLKLPMVDNLNCVPTHQLFDYAQGSPSPSEASGSPHQPPRLSISINSSACKRSSASPPPQSRKRTVGERIHSKDFKPPDVTGLSKREARLVKNRAAAFLSRQRKREEFELMEVRVAELEQENARLLALASGSDGARQREESGEGLVSEVEQLRAQLLAAEKRERELNAELSAQSASHEAPTTVKTEPPEAPLSLTLSPSPRLPSRTAASLGLM</sequence>
<keyword evidence="5" id="KW-0804">Transcription</keyword>
<feature type="domain" description="BZIP" evidence="8">
    <location>
        <begin position="238"/>
        <end position="280"/>
    </location>
</feature>
<dbReference type="EMBL" id="CAVNYO010000453">
    <property type="protein sequence ID" value="CAK5282387.1"/>
    <property type="molecule type" value="Genomic_DNA"/>
</dbReference>
<evidence type="ECO:0000256" key="1">
    <source>
        <dbReference type="ARBA" id="ARBA00004123"/>
    </source>
</evidence>
<dbReference type="AlphaFoldDB" id="A0AAD2K748"/>
<evidence type="ECO:0000256" key="6">
    <source>
        <dbReference type="ARBA" id="ARBA00023242"/>
    </source>
</evidence>
<dbReference type="Pfam" id="PF00170">
    <property type="entry name" value="bZIP_1"/>
    <property type="match status" value="1"/>
</dbReference>
<evidence type="ECO:0000259" key="8">
    <source>
        <dbReference type="PROSITE" id="PS50217"/>
    </source>
</evidence>
<keyword evidence="4" id="KW-0238">DNA-binding</keyword>
<comment type="caution">
    <text evidence="9">The sequence shown here is derived from an EMBL/GenBank/DDBJ whole genome shotgun (WGS) entry which is preliminary data.</text>
</comment>
<keyword evidence="6" id="KW-0539">Nucleus</keyword>
<evidence type="ECO:0000256" key="2">
    <source>
        <dbReference type="ARBA" id="ARBA00007163"/>
    </source>
</evidence>
<feature type="region of interest" description="Disordered" evidence="7">
    <location>
        <begin position="320"/>
        <end position="368"/>
    </location>
</feature>
<evidence type="ECO:0000313" key="10">
    <source>
        <dbReference type="Proteomes" id="UP001295794"/>
    </source>
</evidence>
<dbReference type="PANTHER" id="PTHR47416:SF8">
    <property type="entry name" value="BASIC-LEUCINE ZIPPER TRANSCRIPTION FACTOR E-RELATED"/>
    <property type="match status" value="1"/>
</dbReference>
<dbReference type="SUPFAM" id="SSF57959">
    <property type="entry name" value="Leucine zipper domain"/>
    <property type="match status" value="1"/>
</dbReference>
<dbReference type="GO" id="GO:0003700">
    <property type="term" value="F:DNA-binding transcription factor activity"/>
    <property type="evidence" value="ECO:0007669"/>
    <property type="project" value="InterPro"/>
</dbReference>
<evidence type="ECO:0000256" key="5">
    <source>
        <dbReference type="ARBA" id="ARBA00023163"/>
    </source>
</evidence>
<evidence type="ECO:0000313" key="9">
    <source>
        <dbReference type="EMBL" id="CAK5282387.1"/>
    </source>
</evidence>
<keyword evidence="3" id="KW-0805">Transcription regulation</keyword>
<comment type="subcellular location">
    <subcellularLocation>
        <location evidence="1">Nucleus</location>
    </subcellularLocation>
</comment>
<proteinExistence type="inferred from homology"/>
<evidence type="ECO:0000256" key="4">
    <source>
        <dbReference type="ARBA" id="ARBA00023125"/>
    </source>
</evidence>
<organism evidence="9 10">
    <name type="scientific">Mycena citricolor</name>
    <dbReference type="NCBI Taxonomy" id="2018698"/>
    <lineage>
        <taxon>Eukaryota</taxon>
        <taxon>Fungi</taxon>
        <taxon>Dikarya</taxon>
        <taxon>Basidiomycota</taxon>
        <taxon>Agaricomycotina</taxon>
        <taxon>Agaricomycetes</taxon>
        <taxon>Agaricomycetidae</taxon>
        <taxon>Agaricales</taxon>
        <taxon>Marasmiineae</taxon>
        <taxon>Mycenaceae</taxon>
        <taxon>Mycena</taxon>
    </lineage>
</organism>
<comment type="similarity">
    <text evidence="2">Belongs to the bZIP family.</text>
</comment>
<evidence type="ECO:0000256" key="3">
    <source>
        <dbReference type="ARBA" id="ARBA00023015"/>
    </source>
</evidence>
<feature type="region of interest" description="Disordered" evidence="7">
    <location>
        <begin position="174"/>
        <end position="236"/>
    </location>
</feature>
<reference evidence="9" key="1">
    <citation type="submission" date="2023-11" db="EMBL/GenBank/DDBJ databases">
        <authorList>
            <person name="De Vega J J."/>
            <person name="De Vega J J."/>
        </authorList>
    </citation>
    <scope>NUCLEOTIDE SEQUENCE</scope>
</reference>
<feature type="compositionally biased region" description="Basic and acidic residues" evidence="7">
    <location>
        <begin position="220"/>
        <end position="232"/>
    </location>
</feature>
<dbReference type="GO" id="GO:0003677">
    <property type="term" value="F:DNA binding"/>
    <property type="evidence" value="ECO:0007669"/>
    <property type="project" value="UniProtKB-KW"/>
</dbReference>
<keyword evidence="10" id="KW-1185">Reference proteome</keyword>
<dbReference type="InterPro" id="IPR004827">
    <property type="entry name" value="bZIP"/>
</dbReference>
<dbReference type="Gene3D" id="1.20.5.170">
    <property type="match status" value="1"/>
</dbReference>
<protein>
    <recommendedName>
        <fullName evidence="8">BZIP domain-containing protein</fullName>
    </recommendedName>
</protein>
<dbReference type="SMART" id="SM00338">
    <property type="entry name" value="BRLZ"/>
    <property type="match status" value="1"/>
</dbReference>
<name>A0AAD2K748_9AGAR</name>
<feature type="compositionally biased region" description="Polar residues" evidence="7">
    <location>
        <begin position="198"/>
        <end position="210"/>
    </location>
</feature>
<dbReference type="PROSITE" id="PS50217">
    <property type="entry name" value="BZIP"/>
    <property type="match status" value="1"/>
</dbReference>
<feature type="compositionally biased region" description="Low complexity" evidence="7">
    <location>
        <begin position="346"/>
        <end position="368"/>
    </location>
</feature>
<dbReference type="CDD" id="cd14812">
    <property type="entry name" value="bZIP_u3"/>
    <property type="match status" value="1"/>
</dbReference>
<feature type="non-terminal residue" evidence="9">
    <location>
        <position position="1"/>
    </location>
</feature>
<dbReference type="InterPro" id="IPR046347">
    <property type="entry name" value="bZIP_sf"/>
</dbReference>
<dbReference type="GO" id="GO:0005634">
    <property type="term" value="C:nucleus"/>
    <property type="evidence" value="ECO:0007669"/>
    <property type="project" value="UniProtKB-SubCell"/>
</dbReference>
<accession>A0AAD2K748</accession>
<dbReference type="PANTHER" id="PTHR47416">
    <property type="entry name" value="BASIC-LEUCINE ZIPPER TRANSCRIPTION FACTOR F-RELATED"/>
    <property type="match status" value="1"/>
</dbReference>
<feature type="compositionally biased region" description="Low complexity" evidence="7">
    <location>
        <begin position="179"/>
        <end position="190"/>
    </location>
</feature>
<evidence type="ECO:0000256" key="7">
    <source>
        <dbReference type="SAM" id="MobiDB-lite"/>
    </source>
</evidence>
<gene>
    <name evidence="9" type="ORF">MYCIT1_LOCUS34099</name>
</gene>
<dbReference type="Proteomes" id="UP001295794">
    <property type="component" value="Unassembled WGS sequence"/>
</dbReference>